<reference evidence="2" key="1">
    <citation type="submission" date="2020-02" db="EMBL/GenBank/DDBJ databases">
        <authorList>
            <person name="Meier V. D."/>
        </authorList>
    </citation>
    <scope>NUCLEOTIDE SEQUENCE</scope>
    <source>
        <strain evidence="2">AVDCRST_MAG40</strain>
    </source>
</reference>
<sequence>GGAASGRGRPAGRAGSAGEGDAADR</sequence>
<dbReference type="EMBL" id="CADCTX010000065">
    <property type="protein sequence ID" value="CAA9299039.1"/>
    <property type="molecule type" value="Genomic_DNA"/>
</dbReference>
<feature type="region of interest" description="Disordered" evidence="1">
    <location>
        <begin position="1"/>
        <end position="25"/>
    </location>
</feature>
<protein>
    <submittedName>
        <fullName evidence="2">Uncharacterized protein</fullName>
    </submittedName>
</protein>
<accession>A0A6J4K9B6</accession>
<feature type="non-terminal residue" evidence="2">
    <location>
        <position position="1"/>
    </location>
</feature>
<feature type="non-terminal residue" evidence="2">
    <location>
        <position position="25"/>
    </location>
</feature>
<evidence type="ECO:0000256" key="1">
    <source>
        <dbReference type="SAM" id="MobiDB-lite"/>
    </source>
</evidence>
<gene>
    <name evidence="2" type="ORF">AVDCRST_MAG40-225</name>
</gene>
<name>A0A6J4K9B6_9BACT</name>
<proteinExistence type="predicted"/>
<organism evidence="2">
    <name type="scientific">uncultured Gemmatimonadaceae bacterium</name>
    <dbReference type="NCBI Taxonomy" id="246130"/>
    <lineage>
        <taxon>Bacteria</taxon>
        <taxon>Pseudomonadati</taxon>
        <taxon>Gemmatimonadota</taxon>
        <taxon>Gemmatimonadia</taxon>
        <taxon>Gemmatimonadales</taxon>
        <taxon>Gemmatimonadaceae</taxon>
        <taxon>environmental samples</taxon>
    </lineage>
</organism>
<dbReference type="AlphaFoldDB" id="A0A6J4K9B6"/>
<evidence type="ECO:0000313" key="2">
    <source>
        <dbReference type="EMBL" id="CAA9299039.1"/>
    </source>
</evidence>